<keyword evidence="3" id="KW-0597">Phosphoprotein</keyword>
<dbReference type="SMART" id="SM00911">
    <property type="entry name" value="HWE_HK"/>
    <property type="match status" value="1"/>
</dbReference>
<evidence type="ECO:0000256" key="9">
    <source>
        <dbReference type="ARBA" id="ARBA00022777"/>
    </source>
</evidence>
<keyword evidence="10" id="KW-0067">ATP-binding</keyword>
<dbReference type="InterPro" id="IPR000700">
    <property type="entry name" value="PAS-assoc_C"/>
</dbReference>
<dbReference type="PROSITE" id="PS50112">
    <property type="entry name" value="PAS"/>
    <property type="match status" value="1"/>
</dbReference>
<dbReference type="Pfam" id="PF07536">
    <property type="entry name" value="HWE_HK"/>
    <property type="match status" value="1"/>
</dbReference>
<dbReference type="GO" id="GO:0006355">
    <property type="term" value="P:regulation of DNA-templated transcription"/>
    <property type="evidence" value="ECO:0007669"/>
    <property type="project" value="InterPro"/>
</dbReference>
<keyword evidence="5" id="KW-0288">FMN</keyword>
<evidence type="ECO:0000256" key="6">
    <source>
        <dbReference type="ARBA" id="ARBA00022679"/>
    </source>
</evidence>
<comment type="caution">
    <text evidence="14">The sequence shown here is derived from an EMBL/GenBank/DDBJ whole genome shotgun (WGS) entry which is preliminary data.</text>
</comment>
<dbReference type="SUPFAM" id="SSF55785">
    <property type="entry name" value="PYP-like sensor domain (PAS domain)"/>
    <property type="match status" value="2"/>
</dbReference>
<evidence type="ECO:0000256" key="5">
    <source>
        <dbReference type="ARBA" id="ARBA00022643"/>
    </source>
</evidence>
<dbReference type="PROSITE" id="PS50113">
    <property type="entry name" value="PAC"/>
    <property type="match status" value="1"/>
</dbReference>
<evidence type="ECO:0000256" key="11">
    <source>
        <dbReference type="ARBA" id="ARBA00023026"/>
    </source>
</evidence>
<keyword evidence="11" id="KW-0843">Virulence</keyword>
<evidence type="ECO:0000259" key="12">
    <source>
        <dbReference type="PROSITE" id="PS50112"/>
    </source>
</evidence>
<dbReference type="InterPro" id="IPR000014">
    <property type="entry name" value="PAS"/>
</dbReference>
<proteinExistence type="predicted"/>
<dbReference type="InterPro" id="IPR036890">
    <property type="entry name" value="HATPase_C_sf"/>
</dbReference>
<dbReference type="Gene3D" id="3.30.450.20">
    <property type="entry name" value="PAS domain"/>
    <property type="match status" value="2"/>
</dbReference>
<evidence type="ECO:0000256" key="2">
    <source>
        <dbReference type="ARBA" id="ARBA00012438"/>
    </source>
</evidence>
<evidence type="ECO:0000256" key="3">
    <source>
        <dbReference type="ARBA" id="ARBA00022553"/>
    </source>
</evidence>
<feature type="domain" description="PAS" evidence="12">
    <location>
        <begin position="137"/>
        <end position="181"/>
    </location>
</feature>
<dbReference type="NCBIfam" id="TIGR00229">
    <property type="entry name" value="sensory_box"/>
    <property type="match status" value="1"/>
</dbReference>
<dbReference type="InterPro" id="IPR035965">
    <property type="entry name" value="PAS-like_dom_sf"/>
</dbReference>
<keyword evidence="6" id="KW-0808">Transferase</keyword>
<dbReference type="GO" id="GO:0004673">
    <property type="term" value="F:protein histidine kinase activity"/>
    <property type="evidence" value="ECO:0007669"/>
    <property type="project" value="UniProtKB-EC"/>
</dbReference>
<evidence type="ECO:0000256" key="1">
    <source>
        <dbReference type="ARBA" id="ARBA00000085"/>
    </source>
</evidence>
<dbReference type="SMART" id="SM00091">
    <property type="entry name" value="PAS"/>
    <property type="match status" value="2"/>
</dbReference>
<evidence type="ECO:0000256" key="10">
    <source>
        <dbReference type="ARBA" id="ARBA00022840"/>
    </source>
</evidence>
<evidence type="ECO:0000256" key="8">
    <source>
        <dbReference type="ARBA" id="ARBA00022741"/>
    </source>
</evidence>
<dbReference type="GO" id="GO:0005524">
    <property type="term" value="F:ATP binding"/>
    <property type="evidence" value="ECO:0007669"/>
    <property type="project" value="UniProtKB-KW"/>
</dbReference>
<dbReference type="EC" id="2.7.13.3" evidence="2"/>
<name>A0A348WC81_9RHOB</name>
<dbReference type="Gene3D" id="3.30.565.10">
    <property type="entry name" value="Histidine kinase-like ATPase, C-terminal domain"/>
    <property type="match status" value="1"/>
</dbReference>
<keyword evidence="4" id="KW-0285">Flavoprotein</keyword>
<keyword evidence="9" id="KW-0418">Kinase</keyword>
<protein>
    <recommendedName>
        <fullName evidence="2">histidine kinase</fullName>
        <ecNumber evidence="2">2.7.13.3</ecNumber>
    </recommendedName>
</protein>
<dbReference type="InterPro" id="IPR011102">
    <property type="entry name" value="Sig_transdc_His_kinase_HWE"/>
</dbReference>
<dbReference type="SUPFAM" id="SSF55874">
    <property type="entry name" value="ATPase domain of HSP90 chaperone/DNA topoisomerase II/histidine kinase"/>
    <property type="match status" value="1"/>
</dbReference>
<feature type="domain" description="PAC" evidence="13">
    <location>
        <begin position="81"/>
        <end position="133"/>
    </location>
</feature>
<evidence type="ECO:0000313" key="14">
    <source>
        <dbReference type="EMBL" id="HAR52143.1"/>
    </source>
</evidence>
<keyword evidence="8" id="KW-0547">Nucleotide-binding</keyword>
<dbReference type="PANTHER" id="PTHR41523:SF7">
    <property type="entry name" value="HISTIDINE KINASE"/>
    <property type="match status" value="1"/>
</dbReference>
<dbReference type="Pfam" id="PF00989">
    <property type="entry name" value="PAS"/>
    <property type="match status" value="1"/>
</dbReference>
<dbReference type="Proteomes" id="UP000264719">
    <property type="component" value="Unassembled WGS sequence"/>
</dbReference>
<sequence length="446" mass="49608">MESKEELRSSFTELLEDAPCGIVVTDPDGRLQYVNETLKRWLNLPTGSERPQRLPDLLTGPGKLFYETHLAPMLRLQGFAREISCSLKVTDGAPLPVLLSGVARRDAEGRPTRFDYTVFDARERRMYEDNLRTARRKADELAAIVRTSPNAILRVDAEGVIINWNAGAERLLGRSFDAVQGLCVQDLIRFADQPDWFPRAVASCTGARESVFETMDDKGQHFEITVVPIEEQEIGFKRNFSIILRDITDRKKAEFRLKVAMNEMKHRIKNTLTVVGGIAKQTLPAEHRPLFIGRLQAMSKAHDILASEDQKTADLMDLLTLTAEEAGGGARFRISGVSATLPSKQATSLSMALHELTTNALKYGALSEPDGYVEVTCEPLDQGEGLLRLMWQERDGPPVVAPTHKGFGSKMIHTVLRSDLGGEVEVDYRPEGLCCVVTFRPEEEGG</sequence>
<dbReference type="InterPro" id="IPR013767">
    <property type="entry name" value="PAS_fold"/>
</dbReference>
<organism evidence="14 15">
    <name type="scientific">Roseovarius nubinhibens</name>
    <dbReference type="NCBI Taxonomy" id="314263"/>
    <lineage>
        <taxon>Bacteria</taxon>
        <taxon>Pseudomonadati</taxon>
        <taxon>Pseudomonadota</taxon>
        <taxon>Alphaproteobacteria</taxon>
        <taxon>Rhodobacterales</taxon>
        <taxon>Roseobacteraceae</taxon>
        <taxon>Roseovarius</taxon>
    </lineage>
</organism>
<keyword evidence="7" id="KW-0677">Repeat</keyword>
<dbReference type="EMBL" id="DMVW01000096">
    <property type="protein sequence ID" value="HAR52143.1"/>
    <property type="molecule type" value="Genomic_DNA"/>
</dbReference>
<dbReference type="CDD" id="cd00130">
    <property type="entry name" value="PAS"/>
    <property type="match status" value="2"/>
</dbReference>
<dbReference type="RefSeq" id="WP_339855728.1">
    <property type="nucleotide sequence ID" value="NZ_CAXAXR010000025.1"/>
</dbReference>
<reference evidence="14 15" key="1">
    <citation type="journal article" date="2018" name="Nat. Biotechnol.">
        <title>A standardized bacterial taxonomy based on genome phylogeny substantially revises the tree of life.</title>
        <authorList>
            <person name="Parks D.H."/>
            <person name="Chuvochina M."/>
            <person name="Waite D.W."/>
            <person name="Rinke C."/>
            <person name="Skarshewski A."/>
            <person name="Chaumeil P.A."/>
            <person name="Hugenholtz P."/>
        </authorList>
    </citation>
    <scope>NUCLEOTIDE SEQUENCE [LARGE SCALE GENOMIC DNA]</scope>
    <source>
        <strain evidence="14">UBA9169</strain>
    </source>
</reference>
<evidence type="ECO:0000256" key="4">
    <source>
        <dbReference type="ARBA" id="ARBA00022630"/>
    </source>
</evidence>
<evidence type="ECO:0000256" key="7">
    <source>
        <dbReference type="ARBA" id="ARBA00022737"/>
    </source>
</evidence>
<gene>
    <name evidence="14" type="ORF">DCS45_09750</name>
</gene>
<evidence type="ECO:0000313" key="15">
    <source>
        <dbReference type="Proteomes" id="UP000264719"/>
    </source>
</evidence>
<dbReference type="AlphaFoldDB" id="A0A348WC81"/>
<evidence type="ECO:0000259" key="13">
    <source>
        <dbReference type="PROSITE" id="PS50113"/>
    </source>
</evidence>
<comment type="catalytic activity">
    <reaction evidence="1">
        <text>ATP + protein L-histidine = ADP + protein N-phospho-L-histidine.</text>
        <dbReference type="EC" id="2.7.13.3"/>
    </reaction>
</comment>
<accession>A0A348WC81</accession>
<dbReference type="PANTHER" id="PTHR41523">
    <property type="entry name" value="TWO-COMPONENT SYSTEM SENSOR PROTEIN"/>
    <property type="match status" value="1"/>
</dbReference>
<dbReference type="Pfam" id="PF13426">
    <property type="entry name" value="PAS_9"/>
    <property type="match status" value="1"/>
</dbReference>